<keyword evidence="3 6" id="KW-0812">Transmembrane</keyword>
<feature type="domain" description="Major facilitator superfamily (MFS) profile" evidence="7">
    <location>
        <begin position="25"/>
        <end position="430"/>
    </location>
</feature>
<evidence type="ECO:0000256" key="6">
    <source>
        <dbReference type="SAM" id="Phobius"/>
    </source>
</evidence>
<feature type="transmembrane region" description="Helical" evidence="6">
    <location>
        <begin position="374"/>
        <end position="394"/>
    </location>
</feature>
<keyword evidence="4 6" id="KW-1133">Transmembrane helix</keyword>
<evidence type="ECO:0000256" key="1">
    <source>
        <dbReference type="ARBA" id="ARBA00004141"/>
    </source>
</evidence>
<name>A0ABY3RFL7_9BRAD</name>
<comment type="subcellular location">
    <subcellularLocation>
        <location evidence="1">Membrane</location>
        <topology evidence="1">Multi-pass membrane protein</topology>
    </subcellularLocation>
</comment>
<keyword evidence="2" id="KW-0813">Transport</keyword>
<feature type="transmembrane region" description="Helical" evidence="6">
    <location>
        <begin position="315"/>
        <end position="335"/>
    </location>
</feature>
<keyword evidence="5 6" id="KW-0472">Membrane</keyword>
<organism evidence="8 9">
    <name type="scientific">Bradyrhizobium ontarionense</name>
    <dbReference type="NCBI Taxonomy" id="2898149"/>
    <lineage>
        <taxon>Bacteria</taxon>
        <taxon>Pseudomonadati</taxon>
        <taxon>Pseudomonadota</taxon>
        <taxon>Alphaproteobacteria</taxon>
        <taxon>Hyphomicrobiales</taxon>
        <taxon>Nitrobacteraceae</taxon>
        <taxon>Bradyrhizobium</taxon>
    </lineage>
</organism>
<feature type="transmembrane region" description="Helical" evidence="6">
    <location>
        <begin position="278"/>
        <end position="303"/>
    </location>
</feature>
<evidence type="ECO:0000256" key="5">
    <source>
        <dbReference type="ARBA" id="ARBA00023136"/>
    </source>
</evidence>
<dbReference type="InterPro" id="IPR036259">
    <property type="entry name" value="MFS_trans_sf"/>
</dbReference>
<protein>
    <submittedName>
        <fullName evidence="8">MFS transporter</fullName>
    </submittedName>
</protein>
<dbReference type="PROSITE" id="PS50850">
    <property type="entry name" value="MFS"/>
    <property type="match status" value="1"/>
</dbReference>
<dbReference type="PANTHER" id="PTHR43791">
    <property type="entry name" value="PERMEASE-RELATED"/>
    <property type="match status" value="1"/>
</dbReference>
<evidence type="ECO:0000256" key="3">
    <source>
        <dbReference type="ARBA" id="ARBA00022692"/>
    </source>
</evidence>
<feature type="transmembrane region" description="Helical" evidence="6">
    <location>
        <begin position="117"/>
        <end position="137"/>
    </location>
</feature>
<dbReference type="InterPro" id="IPR011701">
    <property type="entry name" value="MFS"/>
</dbReference>
<gene>
    <name evidence="8" type="ORF">LQG66_05535</name>
</gene>
<dbReference type="EMBL" id="CP088156">
    <property type="protein sequence ID" value="UFZ05775.1"/>
    <property type="molecule type" value="Genomic_DNA"/>
</dbReference>
<proteinExistence type="predicted"/>
<feature type="transmembrane region" description="Helical" evidence="6">
    <location>
        <begin position="251"/>
        <end position="272"/>
    </location>
</feature>
<dbReference type="RefSeq" id="WP_231324269.1">
    <property type="nucleotide sequence ID" value="NZ_CP088156.1"/>
</dbReference>
<dbReference type="CDD" id="cd17319">
    <property type="entry name" value="MFS_ExuT_GudP_like"/>
    <property type="match status" value="1"/>
</dbReference>
<evidence type="ECO:0000313" key="8">
    <source>
        <dbReference type="EMBL" id="UFZ05775.1"/>
    </source>
</evidence>
<reference evidence="8" key="1">
    <citation type="journal article" date="2024" name="Antonie Van Leeuwenhoek">
        <title>Bradyrhizobium ontarionense sp. nov., a novel bacterial symbiont isolated from Aeschynomene indica (Indian jointvetch), harbours photosynthesis, nitrogen fixation and nitrous oxide (N2O) reductase genes.</title>
        <authorList>
            <person name="Bromfield E.S.P."/>
            <person name="Cloutier S."/>
        </authorList>
    </citation>
    <scope>NUCLEOTIDE SEQUENCE</scope>
    <source>
        <strain evidence="8">A19</strain>
    </source>
</reference>
<feature type="transmembrane region" description="Helical" evidence="6">
    <location>
        <begin position="25"/>
        <end position="48"/>
    </location>
</feature>
<keyword evidence="9" id="KW-1185">Reference proteome</keyword>
<evidence type="ECO:0000259" key="7">
    <source>
        <dbReference type="PROSITE" id="PS50850"/>
    </source>
</evidence>
<evidence type="ECO:0000256" key="4">
    <source>
        <dbReference type="ARBA" id="ARBA00022989"/>
    </source>
</evidence>
<feature type="transmembrane region" description="Helical" evidence="6">
    <location>
        <begin position="341"/>
        <end position="362"/>
    </location>
</feature>
<evidence type="ECO:0000313" key="9">
    <source>
        <dbReference type="Proteomes" id="UP001431010"/>
    </source>
</evidence>
<dbReference type="InterPro" id="IPR020846">
    <property type="entry name" value="MFS_dom"/>
</dbReference>
<feature type="transmembrane region" description="Helical" evidence="6">
    <location>
        <begin position="149"/>
        <end position="171"/>
    </location>
</feature>
<dbReference type="Pfam" id="PF07690">
    <property type="entry name" value="MFS_1"/>
    <property type="match status" value="1"/>
</dbReference>
<accession>A0ABY3RFL7</accession>
<evidence type="ECO:0000256" key="2">
    <source>
        <dbReference type="ARBA" id="ARBA00022448"/>
    </source>
</evidence>
<feature type="transmembrane region" description="Helical" evidence="6">
    <location>
        <begin position="91"/>
        <end position="111"/>
    </location>
</feature>
<sequence>MESEAAPAAPAVDITPTMTKVMRRIIPFIFACYVVSYLDRINVGFAGLQMNRDLGLTPSQFGWGAGLFFLGYFLCEIPSNLMMQRVGARLWIARIMISWGLLSTFTCLVTGPTSFSVMRLLLGMAEAGFTPGVYLYFTYWFPGAWRGRATAAFLVGIPVANMIGSPISGALLTMDGFGGLAGWQWLLIIEGLPAVLLGVACLFVLSDGPADAKWLDENERRDLGAQLSAEQATLAARHGNTLRDAFANPKVFVLALVNFCGICGSLGVGLWLPQIVRGFGVSYVAVGFISAAPYALGAICMLLWARLANRARHRLWFVCGALATAGVALSVSASFSAPLTAMLALTVTVVGILSFQATYWAIPSGFLTGRAAAAGLALIVSIGNLGGFVGPYMIGYLRESTKSFSTPLYVLSAILLVGATVMFLLGDPAGDKPALKEAA</sequence>
<dbReference type="Proteomes" id="UP001431010">
    <property type="component" value="Chromosome"/>
</dbReference>
<feature type="transmembrane region" description="Helical" evidence="6">
    <location>
        <begin position="406"/>
        <end position="426"/>
    </location>
</feature>
<feature type="transmembrane region" description="Helical" evidence="6">
    <location>
        <begin position="60"/>
        <end position="79"/>
    </location>
</feature>
<dbReference type="Gene3D" id="1.20.1250.20">
    <property type="entry name" value="MFS general substrate transporter like domains"/>
    <property type="match status" value="2"/>
</dbReference>
<dbReference type="PANTHER" id="PTHR43791:SF36">
    <property type="entry name" value="TRANSPORTER, PUTATIVE (AFU_ORTHOLOGUE AFUA_6G08340)-RELATED"/>
    <property type="match status" value="1"/>
</dbReference>
<dbReference type="SUPFAM" id="SSF103473">
    <property type="entry name" value="MFS general substrate transporter"/>
    <property type="match status" value="1"/>
</dbReference>
<feature type="transmembrane region" description="Helical" evidence="6">
    <location>
        <begin position="183"/>
        <end position="205"/>
    </location>
</feature>